<dbReference type="Proteomes" id="UP000887580">
    <property type="component" value="Unplaced"/>
</dbReference>
<dbReference type="WBParaSite" id="PS1159_v2.g22335.t2">
    <property type="protein sequence ID" value="PS1159_v2.g22335.t2"/>
    <property type="gene ID" value="PS1159_v2.g22335"/>
</dbReference>
<evidence type="ECO:0000313" key="2">
    <source>
        <dbReference type="WBParaSite" id="PS1159_v2.g22335.t2"/>
    </source>
</evidence>
<proteinExistence type="predicted"/>
<sequence length="1153" mass="133422">MSFRSLRNNVNDDEILCNVFYINKGYTIGVKVYKDATIEDLQRIIGEKNNIPYKEQMIFLSDGSRPNPDALLSEHDYATSEKPLFLYRRTSQEKVSPVVEEIEGIHRFQTEFLNVVEPAIESQNLNDIKQAAAKTLHFANLIVRVCTKVVHDHKFLAEGWSAMVAYLDDQISRLYRRYGRLESIMKKMETAKANSNSVLEDFNSVFDKLRKISLPPELAGAMTDSDDGEYTLYDWIRSKDPVFHLNDLVGHVQNSLNILDDAPIKRIKPNMDDARKQINDRKVRFINGLDERLRTLNERQEQTASTGSTIENAAGEIYHNMEIHLQNPQTLRQLKDGVLKMVKDVEIYSRSKLEVLTALQGRTKNNFVPIYDSLDKADGNMVVFEEKAKTLIDQLNLLNQIRETPILYVTAVAEVIRRQTLQKEFGEWLEMIKEKCSTFLEEENQLRNDIHRKLEKHFLRQLFRGVSQLMPSFQPHVSSFDTNLPKIDNSYLHMLREKFQDMSALLNVTAPNVFRRLTIVDKNSPNLNEISHATLRREESFFVPGRTINIDTLNRNHPSTNYLQNIDAECSPGSYSSMNRFGTYSSQTSLAFSESGVGTPMSLKPITFDCRPKDEFTISPQKAYPYSSDPIAVPTRGMTSSNQISTTSSQFSTPEDTMTSERFRQPYISPKSFNGWIGKSPLARLPEHTDDEQVRKVDVATNELQNLKEFIPELLSQINEIRNAVQEECETVKVFDKENIDEVWRRIREEMDKQLEEQKKIVEEVKEENGKLAEIVEHEKYLRREKEKEVHEQNITIERQNTEILEVIKAKDDLHADILRLETEKRKLEDRIHSEASVDYLGIELKTLEDILRRPLAHDEVDRIKSEIEKRRVSSPTPSEQNEREGRNTNSHAEYEKAYRTKMNFIIQGIENKKIAEIAKVRDEIQTEVKKERENYEKSMQEKIKDLEEQVLFYKKLEEQQLKGPFVDAVTIADNVITNSHHSEPFLPKSMLESCMVVNANPTTSLSKTGEFPATQEEDEDAEIAEDDITSINTIGTQTRICLKEMNMMISLHDIHEGCSVLVMWDNSHNSYMVFSTSRSLHFVRESSMRRFGVDAQSPARRNWMFAVVTNIEYCQIRKENNRYNMPLGTRFYRVEVKPLAIEQSSSAPTRRT</sequence>
<name>A0AC35G163_9BILA</name>
<protein>
    <submittedName>
        <fullName evidence="2">Autophagy-related protein 11 C-terminal domain-containing protein</fullName>
    </submittedName>
</protein>
<accession>A0AC35G163</accession>
<evidence type="ECO:0000313" key="1">
    <source>
        <dbReference type="Proteomes" id="UP000887580"/>
    </source>
</evidence>
<organism evidence="1 2">
    <name type="scientific">Panagrolaimus sp. PS1159</name>
    <dbReference type="NCBI Taxonomy" id="55785"/>
    <lineage>
        <taxon>Eukaryota</taxon>
        <taxon>Metazoa</taxon>
        <taxon>Ecdysozoa</taxon>
        <taxon>Nematoda</taxon>
        <taxon>Chromadorea</taxon>
        <taxon>Rhabditida</taxon>
        <taxon>Tylenchina</taxon>
        <taxon>Panagrolaimomorpha</taxon>
        <taxon>Panagrolaimoidea</taxon>
        <taxon>Panagrolaimidae</taxon>
        <taxon>Panagrolaimus</taxon>
    </lineage>
</organism>
<reference evidence="2" key="1">
    <citation type="submission" date="2022-11" db="UniProtKB">
        <authorList>
            <consortium name="WormBaseParasite"/>
        </authorList>
    </citation>
    <scope>IDENTIFICATION</scope>
</reference>